<dbReference type="NCBIfam" id="NF005559">
    <property type="entry name" value="PRK07231.1"/>
    <property type="match status" value="1"/>
</dbReference>
<reference evidence="3" key="1">
    <citation type="submission" date="2023-01" db="EMBL/GenBank/DDBJ databases">
        <title>The diversity of Class Acidimicrobiia in South China Sea sediment environments and the proposal of Iamia marina sp. nov., a novel species of the genus Iamia.</title>
        <authorList>
            <person name="He Y."/>
            <person name="Tian X."/>
        </authorList>
    </citation>
    <scope>NUCLEOTIDE SEQUENCE</scope>
    <source>
        <strain evidence="3">DSM 19957</strain>
    </source>
</reference>
<comment type="similarity">
    <text evidence="1">Belongs to the short-chain dehydrogenases/reductases (SDR) family.</text>
</comment>
<evidence type="ECO:0000256" key="1">
    <source>
        <dbReference type="ARBA" id="ARBA00006484"/>
    </source>
</evidence>
<dbReference type="Proteomes" id="UP001216390">
    <property type="component" value="Chromosome"/>
</dbReference>
<evidence type="ECO:0000313" key="3">
    <source>
        <dbReference type="EMBL" id="WCO67138.1"/>
    </source>
</evidence>
<sequence>MPPDASPFDLTGQVAVVTGGGSGIGLAMARALAAAGSDVCVWGRRPEPVAAAAEELAAAGVRTLGISVDVTDEDAVAGAMARTVEELGRVDTCIANAGVGGGGTRFLDTSLEEFRRVQRTNLEGAFLTLREGARPMVAQGDGGSLIAIASLAALHGQPRGQSYSASKGALISMVRSIAIELAPQGIRANAVLPGWTMTPMAEGVLTWDRFRDRVLPRMPVGRWGRPDDFGAVAVYLASPASAFHTADTLLLDGGYSAF</sequence>
<dbReference type="InterPro" id="IPR002347">
    <property type="entry name" value="SDR_fam"/>
</dbReference>
<gene>
    <name evidence="3" type="ORF">PO878_00175</name>
</gene>
<dbReference type="EMBL" id="CP116942">
    <property type="protein sequence ID" value="WCO67138.1"/>
    <property type="molecule type" value="Genomic_DNA"/>
</dbReference>
<dbReference type="RefSeq" id="WP_272736660.1">
    <property type="nucleotide sequence ID" value="NZ_CP116942.1"/>
</dbReference>
<proteinExistence type="inferred from homology"/>
<protein>
    <submittedName>
        <fullName evidence="3">Glucose 1-dehydrogenase</fullName>
        <ecNumber evidence="3">1.1.1.47</ecNumber>
    </submittedName>
</protein>
<keyword evidence="4" id="KW-1185">Reference proteome</keyword>
<dbReference type="PRINTS" id="PR00081">
    <property type="entry name" value="GDHRDH"/>
</dbReference>
<dbReference type="AlphaFoldDB" id="A0AAE9Y9K6"/>
<dbReference type="PANTHER" id="PTHR42760">
    <property type="entry name" value="SHORT-CHAIN DEHYDROGENASES/REDUCTASES FAMILY MEMBER"/>
    <property type="match status" value="1"/>
</dbReference>
<organism evidence="3 4">
    <name type="scientific">Iamia majanohamensis</name>
    <dbReference type="NCBI Taxonomy" id="467976"/>
    <lineage>
        <taxon>Bacteria</taxon>
        <taxon>Bacillati</taxon>
        <taxon>Actinomycetota</taxon>
        <taxon>Acidimicrobiia</taxon>
        <taxon>Acidimicrobiales</taxon>
        <taxon>Iamiaceae</taxon>
        <taxon>Iamia</taxon>
    </lineage>
</organism>
<dbReference type="InterPro" id="IPR036291">
    <property type="entry name" value="NAD(P)-bd_dom_sf"/>
</dbReference>
<dbReference type="PANTHER" id="PTHR42760:SF133">
    <property type="entry name" value="3-OXOACYL-[ACYL-CARRIER-PROTEIN] REDUCTASE"/>
    <property type="match status" value="1"/>
</dbReference>
<dbReference type="PRINTS" id="PR00080">
    <property type="entry name" value="SDRFAMILY"/>
</dbReference>
<evidence type="ECO:0000256" key="2">
    <source>
        <dbReference type="ARBA" id="ARBA00023002"/>
    </source>
</evidence>
<dbReference type="PROSITE" id="PS00061">
    <property type="entry name" value="ADH_SHORT"/>
    <property type="match status" value="1"/>
</dbReference>
<dbReference type="FunFam" id="3.40.50.720:FF:000084">
    <property type="entry name" value="Short-chain dehydrogenase reductase"/>
    <property type="match status" value="1"/>
</dbReference>
<dbReference type="SUPFAM" id="SSF51735">
    <property type="entry name" value="NAD(P)-binding Rossmann-fold domains"/>
    <property type="match status" value="1"/>
</dbReference>
<dbReference type="GO" id="GO:0047936">
    <property type="term" value="F:glucose 1-dehydrogenase [NAD(P)+] activity"/>
    <property type="evidence" value="ECO:0007669"/>
    <property type="project" value="UniProtKB-EC"/>
</dbReference>
<evidence type="ECO:0000313" key="4">
    <source>
        <dbReference type="Proteomes" id="UP001216390"/>
    </source>
</evidence>
<dbReference type="InterPro" id="IPR020904">
    <property type="entry name" value="Sc_DH/Rdtase_CS"/>
</dbReference>
<name>A0AAE9Y9K6_9ACTN</name>
<dbReference type="Gene3D" id="3.40.50.720">
    <property type="entry name" value="NAD(P)-binding Rossmann-like Domain"/>
    <property type="match status" value="1"/>
</dbReference>
<dbReference type="EC" id="1.1.1.47" evidence="3"/>
<dbReference type="Pfam" id="PF13561">
    <property type="entry name" value="adh_short_C2"/>
    <property type="match status" value="1"/>
</dbReference>
<dbReference type="KEGG" id="ima:PO878_00175"/>
<accession>A0AAE9Y9K6</accession>
<keyword evidence="2 3" id="KW-0560">Oxidoreductase</keyword>